<proteinExistence type="inferred from homology"/>
<gene>
    <name evidence="7" type="ORF">UAS_02106</name>
</gene>
<feature type="chain" id="PRO_5038653408" description="Solute-binding protein family 5 domain-containing protein" evidence="5">
    <location>
        <begin position="22"/>
        <end position="666"/>
    </location>
</feature>
<dbReference type="Gene3D" id="3.90.76.10">
    <property type="entry name" value="Dipeptide-binding Protein, Domain 1"/>
    <property type="match status" value="1"/>
</dbReference>
<accession>R2SAN7</accession>
<dbReference type="Pfam" id="PF00496">
    <property type="entry name" value="SBP_bac_5"/>
    <property type="match status" value="1"/>
</dbReference>
<dbReference type="InterPro" id="IPR039424">
    <property type="entry name" value="SBP_5"/>
</dbReference>
<evidence type="ECO:0000256" key="1">
    <source>
        <dbReference type="ARBA" id="ARBA00004193"/>
    </source>
</evidence>
<dbReference type="InterPro" id="IPR030678">
    <property type="entry name" value="Peptide/Ni-bd"/>
</dbReference>
<dbReference type="PANTHER" id="PTHR30290">
    <property type="entry name" value="PERIPLASMIC BINDING COMPONENT OF ABC TRANSPORTER"/>
    <property type="match status" value="1"/>
</dbReference>
<dbReference type="eggNOG" id="COG4166">
    <property type="taxonomic scope" value="Bacteria"/>
</dbReference>
<dbReference type="GO" id="GO:0015833">
    <property type="term" value="P:peptide transport"/>
    <property type="evidence" value="ECO:0007669"/>
    <property type="project" value="TreeGrafter"/>
</dbReference>
<dbReference type="InterPro" id="IPR000914">
    <property type="entry name" value="SBP_5_dom"/>
</dbReference>
<dbReference type="OrthoDB" id="2255988at2"/>
<dbReference type="EMBL" id="AJAP01000022">
    <property type="protein sequence ID" value="EOH85204.1"/>
    <property type="molecule type" value="Genomic_DNA"/>
</dbReference>
<comment type="subcellular location">
    <subcellularLocation>
        <location evidence="1">Cell membrane</location>
        <topology evidence="1">Lipid-anchor</topology>
    </subcellularLocation>
</comment>
<dbReference type="PROSITE" id="PS01040">
    <property type="entry name" value="SBP_BACTERIAL_5"/>
    <property type="match status" value="1"/>
</dbReference>
<evidence type="ECO:0000256" key="4">
    <source>
        <dbReference type="ARBA" id="ARBA00022729"/>
    </source>
</evidence>
<organism evidence="7 8">
    <name type="scientific">Enterococcus asini ATCC 700915</name>
    <dbReference type="NCBI Taxonomy" id="1158606"/>
    <lineage>
        <taxon>Bacteria</taxon>
        <taxon>Bacillati</taxon>
        <taxon>Bacillota</taxon>
        <taxon>Bacilli</taxon>
        <taxon>Lactobacillales</taxon>
        <taxon>Enterococcaceae</taxon>
        <taxon>Enterococcus</taxon>
    </lineage>
</organism>
<dbReference type="PIRSF" id="PIRSF002741">
    <property type="entry name" value="MppA"/>
    <property type="match status" value="1"/>
</dbReference>
<dbReference type="GO" id="GO:1904680">
    <property type="term" value="F:peptide transmembrane transporter activity"/>
    <property type="evidence" value="ECO:0007669"/>
    <property type="project" value="TreeGrafter"/>
</dbReference>
<dbReference type="AlphaFoldDB" id="R2SAN7"/>
<reference evidence="7 8" key="1">
    <citation type="submission" date="2013-02" db="EMBL/GenBank/DDBJ databases">
        <title>The Genome Sequence of Enterococcus asini ATCC_700915.</title>
        <authorList>
            <consortium name="The Broad Institute Genome Sequencing Platform"/>
            <consortium name="The Broad Institute Genome Sequencing Center for Infectious Disease"/>
            <person name="Earl A.M."/>
            <person name="Gilmore M.S."/>
            <person name="Lebreton F."/>
            <person name="Walker B."/>
            <person name="Young S.K."/>
            <person name="Zeng Q."/>
            <person name="Gargeya S."/>
            <person name="Fitzgerald M."/>
            <person name="Haas B."/>
            <person name="Abouelleil A."/>
            <person name="Alvarado L."/>
            <person name="Arachchi H.M."/>
            <person name="Berlin A.M."/>
            <person name="Chapman S.B."/>
            <person name="Dewar J."/>
            <person name="Goldberg J."/>
            <person name="Griggs A."/>
            <person name="Gujja S."/>
            <person name="Hansen M."/>
            <person name="Howarth C."/>
            <person name="Imamovic A."/>
            <person name="Larimer J."/>
            <person name="McCowan C."/>
            <person name="Murphy C."/>
            <person name="Neiman D."/>
            <person name="Pearson M."/>
            <person name="Priest M."/>
            <person name="Roberts A."/>
            <person name="Saif S."/>
            <person name="Shea T."/>
            <person name="Sisk P."/>
            <person name="Sykes S."/>
            <person name="Wortman J."/>
            <person name="Nusbaum C."/>
            <person name="Birren B."/>
        </authorList>
    </citation>
    <scope>NUCLEOTIDE SEQUENCE [LARGE SCALE GENOMIC DNA]</scope>
    <source>
        <strain evidence="7 8">ATCC 700915</strain>
    </source>
</reference>
<dbReference type="GO" id="GO:0043190">
    <property type="term" value="C:ATP-binding cassette (ABC) transporter complex"/>
    <property type="evidence" value="ECO:0007669"/>
    <property type="project" value="InterPro"/>
</dbReference>
<keyword evidence="8" id="KW-1185">Reference proteome</keyword>
<comment type="caution">
    <text evidence="7">The sequence shown here is derived from an EMBL/GenBank/DDBJ whole genome shotgun (WGS) entry which is preliminary data.</text>
</comment>
<dbReference type="GO" id="GO:0042597">
    <property type="term" value="C:periplasmic space"/>
    <property type="evidence" value="ECO:0007669"/>
    <property type="project" value="UniProtKB-ARBA"/>
</dbReference>
<comment type="similarity">
    <text evidence="2">Belongs to the bacterial solute-binding protein 5 family.</text>
</comment>
<keyword evidence="4 5" id="KW-0732">Signal</keyword>
<feature type="signal peptide" evidence="5">
    <location>
        <begin position="1"/>
        <end position="21"/>
    </location>
</feature>
<dbReference type="Gene3D" id="3.40.190.10">
    <property type="entry name" value="Periplasmic binding protein-like II"/>
    <property type="match status" value="1"/>
</dbReference>
<keyword evidence="3" id="KW-0813">Transport</keyword>
<dbReference type="CDD" id="cd08504">
    <property type="entry name" value="PBP2_OppA"/>
    <property type="match status" value="1"/>
</dbReference>
<dbReference type="PATRIC" id="fig|1158606.3.peg.2053"/>
<name>R2SAN7_9ENTE</name>
<dbReference type="Gene3D" id="3.10.105.10">
    <property type="entry name" value="Dipeptide-binding Protein, Domain 3"/>
    <property type="match status" value="1"/>
</dbReference>
<sequence>MKMKKVLGSLFVTAIALSACGGGGNSSKGGSGDSGDKGAASEYNYVFKTDIETLDYTFSQRQSNSIHYSNFVDGLYEWDPEGNLVPALAESYEVSEDGLTYTYKIREGVPWVDAEGNEYGADVTANDWVTALKHAVEKKSETLYIVADSIKGLSDYIAGKTDDFSTVGVKAVDDYTLEYTLNAPETYWPSKLTYGILYPINEEFLNEKGDDFGLPEPDSILYNGPFLLASNTAKSSIEYTKNESYWDPDNVNIDSVKLTYNDGSDPDWLYKQYQAGDLTEARVYPNSAGYKDVQAENGDNVNFALPGSSTFNMTFNFNRQAYEHTSKETDKQKEDTQKAIMNLNFRKAFQFAFNKTAYRAQSVGDDGAAAALRNTLVPTDFVTIDGKDFGAVVQEKVQAADAEAFGDINLAQGQDGTYNVDKAKEYFAKAKAELEAEGVEFPIHLDLPEQETAEVLINADKSMKQSVEDALGKENVVIDIQLLNEDAYYAATYQATSSAATDYDISTASGWGPDYMDPSSYLNIYNSHSGDMLTTLGLDADTTLEGEDTGKAAKEALKLSEYDALLDKASAITDDVNKRYDAYADAEAWLVENVIQVPIFASQGVPSVSNVVPFSTAFGYSGLGYDGLGLGRYKYMEVQDEAVSQDQWTKAHDEWSKAREEAAKAE</sequence>
<dbReference type="HOGENOM" id="CLU_026497_0_0_9"/>
<dbReference type="STRING" id="57732.RU94_GL002053"/>
<dbReference type="PROSITE" id="PS51257">
    <property type="entry name" value="PROKAR_LIPOPROTEIN"/>
    <property type="match status" value="1"/>
</dbReference>
<dbReference type="PANTHER" id="PTHR30290:SF10">
    <property type="entry name" value="PERIPLASMIC OLIGOPEPTIDE-BINDING PROTEIN-RELATED"/>
    <property type="match status" value="1"/>
</dbReference>
<evidence type="ECO:0000259" key="6">
    <source>
        <dbReference type="Pfam" id="PF00496"/>
    </source>
</evidence>
<dbReference type="Proteomes" id="UP000013777">
    <property type="component" value="Unassembled WGS sequence"/>
</dbReference>
<protein>
    <recommendedName>
        <fullName evidence="6">Solute-binding protein family 5 domain-containing protein</fullName>
    </recommendedName>
</protein>
<evidence type="ECO:0000256" key="5">
    <source>
        <dbReference type="SAM" id="SignalP"/>
    </source>
</evidence>
<dbReference type="SUPFAM" id="SSF53850">
    <property type="entry name" value="Periplasmic binding protein-like II"/>
    <property type="match status" value="1"/>
</dbReference>
<evidence type="ECO:0000256" key="2">
    <source>
        <dbReference type="ARBA" id="ARBA00005695"/>
    </source>
</evidence>
<feature type="domain" description="Solute-binding protein family 5" evidence="6">
    <location>
        <begin position="84"/>
        <end position="530"/>
    </location>
</feature>
<evidence type="ECO:0000313" key="8">
    <source>
        <dbReference type="Proteomes" id="UP000013777"/>
    </source>
</evidence>
<evidence type="ECO:0000313" key="7">
    <source>
        <dbReference type="EMBL" id="EOH85204.1"/>
    </source>
</evidence>
<dbReference type="InterPro" id="IPR023765">
    <property type="entry name" value="SBP_5_CS"/>
</dbReference>
<evidence type="ECO:0000256" key="3">
    <source>
        <dbReference type="ARBA" id="ARBA00022448"/>
    </source>
</evidence>